<comment type="similarity">
    <text evidence="2 6">Belongs to the sodium:solute symporter (SSF) (TC 2.A.21) family.</text>
</comment>
<protein>
    <submittedName>
        <fullName evidence="8">Sodium/glucose cotransporter 4</fullName>
    </submittedName>
</protein>
<dbReference type="Proteomes" id="UP000326759">
    <property type="component" value="Unassembled WGS sequence"/>
</dbReference>
<feature type="transmembrane region" description="Helical" evidence="7">
    <location>
        <begin position="204"/>
        <end position="225"/>
    </location>
</feature>
<feature type="transmembrane region" description="Helical" evidence="7">
    <location>
        <begin position="346"/>
        <end position="368"/>
    </location>
</feature>
<keyword evidence="3 7" id="KW-0812">Transmembrane</keyword>
<accession>A0A5N5T4Z7</accession>
<sequence>MMLGWWFAPVYLSSGVYTMPEYLRERFGGQRIRIYLAVLSLILYIFTKISAELYAGALFIQLALNKTSDEWLYVSILILLGIAALFTITGGLTAVIWTDFIQTILMIGGAVVLMGKTFYEVGGLNGLIEKYPYAIAHNMSSNDSCGKPPSNYLHLFRPIEASEAYPWTGIIFGLTISAIWYWCTDQVIVQRTLASKNLSHAKAGCILASYIKIFPMFILILPGMAARVLFPDRIGCTDPEECKAICGNEGGCTNIAYIELVIRLMPSGLAGLMVSVMMAAVMSSLTSIFNSSSTIFTIDIWTRFRKQATDKELLIVGRVSVVVLVAISTIWIPVLQNAGNAKLFDYIQSITSFLAPSICAVFILAIFWPRTNEQGAFWGLMIGLVIGMIRFVVQFSFPPPPCGSVLPDTRPHLIKMLIDNVHYLHFGCILFVITVVIVMAISLMTPPIPEECLVIFVLKMALHQVRRRFRLTFWSRHSTKVRRRIENDIEGPNKKQIENGDRKQFENGEVKKSRIEEVDFASILKEDPKTKL</sequence>
<keyword evidence="9" id="KW-1185">Reference proteome</keyword>
<feature type="transmembrane region" description="Helical" evidence="7">
    <location>
        <begin position="35"/>
        <end position="60"/>
    </location>
</feature>
<dbReference type="AlphaFoldDB" id="A0A5N5T4Z7"/>
<evidence type="ECO:0000313" key="9">
    <source>
        <dbReference type="Proteomes" id="UP000326759"/>
    </source>
</evidence>
<dbReference type="PROSITE" id="PS50283">
    <property type="entry name" value="NA_SOLUT_SYMP_3"/>
    <property type="match status" value="1"/>
</dbReference>
<evidence type="ECO:0000256" key="4">
    <source>
        <dbReference type="ARBA" id="ARBA00022989"/>
    </source>
</evidence>
<evidence type="ECO:0000256" key="1">
    <source>
        <dbReference type="ARBA" id="ARBA00004141"/>
    </source>
</evidence>
<feature type="transmembrane region" description="Helical" evidence="7">
    <location>
        <begin position="164"/>
        <end position="183"/>
    </location>
</feature>
<dbReference type="Pfam" id="PF00474">
    <property type="entry name" value="SSF"/>
    <property type="match status" value="1"/>
</dbReference>
<keyword evidence="5 7" id="KW-0472">Membrane</keyword>
<dbReference type="GO" id="GO:0005412">
    <property type="term" value="F:D-glucose:sodium symporter activity"/>
    <property type="evidence" value="ECO:0007669"/>
    <property type="project" value="TreeGrafter"/>
</dbReference>
<dbReference type="PANTHER" id="PTHR11819">
    <property type="entry name" value="SOLUTE CARRIER FAMILY 5"/>
    <property type="match status" value="1"/>
</dbReference>
<evidence type="ECO:0000256" key="2">
    <source>
        <dbReference type="ARBA" id="ARBA00006434"/>
    </source>
</evidence>
<evidence type="ECO:0000313" key="8">
    <source>
        <dbReference type="EMBL" id="KAB7501663.1"/>
    </source>
</evidence>
<evidence type="ECO:0000256" key="7">
    <source>
        <dbReference type="SAM" id="Phobius"/>
    </source>
</evidence>
<dbReference type="PANTHER" id="PTHR11819:SF195">
    <property type="entry name" value="SODIUM_GLUCOSE COTRANSPORTER 4"/>
    <property type="match status" value="1"/>
</dbReference>
<comment type="caution">
    <text evidence="8">The sequence shown here is derived from an EMBL/GenBank/DDBJ whole genome shotgun (WGS) entry which is preliminary data.</text>
</comment>
<gene>
    <name evidence="8" type="ORF">Anas_08549</name>
</gene>
<evidence type="ECO:0000256" key="3">
    <source>
        <dbReference type="ARBA" id="ARBA00022692"/>
    </source>
</evidence>
<proteinExistence type="inferred from homology"/>
<organism evidence="8 9">
    <name type="scientific">Armadillidium nasatum</name>
    <dbReference type="NCBI Taxonomy" id="96803"/>
    <lineage>
        <taxon>Eukaryota</taxon>
        <taxon>Metazoa</taxon>
        <taxon>Ecdysozoa</taxon>
        <taxon>Arthropoda</taxon>
        <taxon>Crustacea</taxon>
        <taxon>Multicrustacea</taxon>
        <taxon>Malacostraca</taxon>
        <taxon>Eumalacostraca</taxon>
        <taxon>Peracarida</taxon>
        <taxon>Isopoda</taxon>
        <taxon>Oniscidea</taxon>
        <taxon>Crinocheta</taxon>
        <taxon>Armadillidiidae</taxon>
        <taxon>Armadillidium</taxon>
    </lineage>
</organism>
<feature type="transmembrane region" description="Helical" evidence="7">
    <location>
        <begin position="269"/>
        <end position="292"/>
    </location>
</feature>
<dbReference type="InterPro" id="IPR038377">
    <property type="entry name" value="Na/Glc_symporter_sf"/>
</dbReference>
<reference evidence="8 9" key="1">
    <citation type="journal article" date="2019" name="PLoS Biol.">
        <title>Sex chromosomes control vertical transmission of feminizing Wolbachia symbionts in an isopod.</title>
        <authorList>
            <person name="Becking T."/>
            <person name="Chebbi M.A."/>
            <person name="Giraud I."/>
            <person name="Moumen B."/>
            <person name="Laverre T."/>
            <person name="Caubet Y."/>
            <person name="Peccoud J."/>
            <person name="Gilbert C."/>
            <person name="Cordaux R."/>
        </authorList>
    </citation>
    <scope>NUCLEOTIDE SEQUENCE [LARGE SCALE GENOMIC DNA]</scope>
    <source>
        <strain evidence="8">ANa2</strain>
        <tissue evidence="8">Whole body excluding digestive tract and cuticle</tissue>
    </source>
</reference>
<dbReference type="Gene3D" id="1.20.1730.10">
    <property type="entry name" value="Sodium/glucose cotransporter"/>
    <property type="match status" value="1"/>
</dbReference>
<dbReference type="InterPro" id="IPR001734">
    <property type="entry name" value="Na/solute_symporter"/>
</dbReference>
<feature type="transmembrane region" description="Helical" evidence="7">
    <location>
        <begin position="423"/>
        <end position="443"/>
    </location>
</feature>
<feature type="transmembrane region" description="Helical" evidence="7">
    <location>
        <begin position="104"/>
        <end position="122"/>
    </location>
</feature>
<feature type="transmembrane region" description="Helical" evidence="7">
    <location>
        <begin position="313"/>
        <end position="334"/>
    </location>
</feature>
<dbReference type="NCBIfam" id="TIGR00813">
    <property type="entry name" value="sss"/>
    <property type="match status" value="1"/>
</dbReference>
<evidence type="ECO:0000256" key="6">
    <source>
        <dbReference type="RuleBase" id="RU362091"/>
    </source>
</evidence>
<name>A0A5N5T4Z7_9CRUS</name>
<dbReference type="GO" id="GO:0005886">
    <property type="term" value="C:plasma membrane"/>
    <property type="evidence" value="ECO:0007669"/>
    <property type="project" value="TreeGrafter"/>
</dbReference>
<dbReference type="PROSITE" id="PS00457">
    <property type="entry name" value="NA_SOLUT_SYMP_2"/>
    <property type="match status" value="1"/>
</dbReference>
<dbReference type="EMBL" id="SEYY01009977">
    <property type="protein sequence ID" value="KAB7501663.1"/>
    <property type="molecule type" value="Genomic_DNA"/>
</dbReference>
<keyword evidence="4 7" id="KW-1133">Transmembrane helix</keyword>
<feature type="transmembrane region" description="Helical" evidence="7">
    <location>
        <begin position="72"/>
        <end position="97"/>
    </location>
</feature>
<feature type="transmembrane region" description="Helical" evidence="7">
    <location>
        <begin position="375"/>
        <end position="397"/>
    </location>
</feature>
<comment type="subcellular location">
    <subcellularLocation>
        <location evidence="1">Membrane</location>
        <topology evidence="1">Multi-pass membrane protein</topology>
    </subcellularLocation>
</comment>
<dbReference type="InterPro" id="IPR018212">
    <property type="entry name" value="Na/solute_symporter_CS"/>
</dbReference>
<evidence type="ECO:0000256" key="5">
    <source>
        <dbReference type="ARBA" id="ARBA00023136"/>
    </source>
</evidence>
<dbReference type="OrthoDB" id="6132759at2759"/>